<evidence type="ECO:0000313" key="2">
    <source>
        <dbReference type="Proteomes" id="UP000315908"/>
    </source>
</evidence>
<dbReference type="Proteomes" id="UP000315908">
    <property type="component" value="Unassembled WGS sequence"/>
</dbReference>
<protein>
    <submittedName>
        <fullName evidence="1">Uncharacterized protein</fullName>
    </submittedName>
</protein>
<evidence type="ECO:0000313" key="1">
    <source>
        <dbReference type="EMBL" id="TWI16891.1"/>
    </source>
</evidence>
<dbReference type="AlphaFoldDB" id="A0A562MBF8"/>
<name>A0A562MBF8_9SPHI</name>
<gene>
    <name evidence="1" type="ORF">IQ31_04069</name>
</gene>
<comment type="caution">
    <text evidence="1">The sequence shown here is derived from an EMBL/GenBank/DDBJ whole genome shotgun (WGS) entry which is preliminary data.</text>
</comment>
<dbReference type="EMBL" id="VLKR01000025">
    <property type="protein sequence ID" value="TWI16891.1"/>
    <property type="molecule type" value="Genomic_DNA"/>
</dbReference>
<proteinExistence type="predicted"/>
<reference evidence="1 2" key="1">
    <citation type="journal article" date="2015" name="Stand. Genomic Sci.">
        <title>Genomic Encyclopedia of Bacterial and Archaeal Type Strains, Phase III: the genomes of soil and plant-associated and newly described type strains.</title>
        <authorList>
            <person name="Whitman W.B."/>
            <person name="Woyke T."/>
            <person name="Klenk H.P."/>
            <person name="Zhou Y."/>
            <person name="Lilburn T.G."/>
            <person name="Beck B.J."/>
            <person name="De Vos P."/>
            <person name="Vandamme P."/>
            <person name="Eisen J.A."/>
            <person name="Garrity G."/>
            <person name="Hugenholtz P."/>
            <person name="Kyrpides N.C."/>
        </authorList>
    </citation>
    <scope>NUCLEOTIDE SEQUENCE [LARGE SCALE GENOMIC DNA]</scope>
    <source>
        <strain evidence="1 2">CGMCC 1.6855</strain>
    </source>
</reference>
<sequence>MQAYFLLFLTSLILLARKDLRYAFIAVGVCEVMKVLFQLGIGMKR</sequence>
<organism evidence="1 2">
    <name type="scientific">Sphingobacterium siyangense</name>
    <dbReference type="NCBI Taxonomy" id="459529"/>
    <lineage>
        <taxon>Bacteria</taxon>
        <taxon>Pseudomonadati</taxon>
        <taxon>Bacteroidota</taxon>
        <taxon>Sphingobacteriia</taxon>
        <taxon>Sphingobacteriales</taxon>
        <taxon>Sphingobacteriaceae</taxon>
        <taxon>Sphingobacterium</taxon>
    </lineage>
</organism>
<accession>A0A562MBF8</accession>